<feature type="transmembrane region" description="Helical" evidence="7">
    <location>
        <begin position="74"/>
        <end position="102"/>
    </location>
</feature>
<dbReference type="Proteomes" id="UP000502298">
    <property type="component" value="Chromosome"/>
</dbReference>
<dbReference type="EMBL" id="CP050804">
    <property type="protein sequence ID" value="QJC21178.1"/>
    <property type="molecule type" value="Genomic_DNA"/>
</dbReference>
<keyword evidence="10" id="KW-1185">Reference proteome</keyword>
<sequence length="228" mass="24762">MLTTSVYSSSLFIAAVQASDSQDLSGIAGWTVELMNKLGGLGVALIIAIENIFPPIPSEVVLPLAGFTASKGGSLTFLGALFWSTIGSLAGALILYGIAYLFGRERTRAFLNWLPLTKESDVDKTEAFFEKYERPAVFFGRMLPIFRSLISLPAGVIKMNIPLFIVLTTCGSLIWNTALIGAGFMLGENWSLVEQYVGLASKIMAVIVVLALVGWTVVRLRARKRHEL</sequence>
<dbReference type="AlphaFoldDB" id="A0A6H2EHY8"/>
<evidence type="ECO:0000256" key="6">
    <source>
        <dbReference type="ARBA" id="ARBA00023136"/>
    </source>
</evidence>
<dbReference type="InterPro" id="IPR032816">
    <property type="entry name" value="VTT_dom"/>
</dbReference>
<evidence type="ECO:0000259" key="8">
    <source>
        <dbReference type="Pfam" id="PF09335"/>
    </source>
</evidence>
<comment type="subcellular location">
    <subcellularLocation>
        <location evidence="1">Cell membrane</location>
        <topology evidence="1">Multi-pass membrane protein</topology>
    </subcellularLocation>
</comment>
<evidence type="ECO:0000256" key="5">
    <source>
        <dbReference type="ARBA" id="ARBA00022989"/>
    </source>
</evidence>
<evidence type="ECO:0000313" key="9">
    <source>
        <dbReference type="EMBL" id="QJC21178.1"/>
    </source>
</evidence>
<gene>
    <name evidence="9" type="ORF">HC352_00675</name>
</gene>
<name>A0A6H2EHY8_9ACTO</name>
<proteinExistence type="inferred from homology"/>
<dbReference type="InterPro" id="IPR051311">
    <property type="entry name" value="DedA_domain"/>
</dbReference>
<dbReference type="PANTHER" id="PTHR42709:SF6">
    <property type="entry name" value="UNDECAPRENYL PHOSPHATE TRANSPORTER A"/>
    <property type="match status" value="1"/>
</dbReference>
<organism evidence="9 10">
    <name type="scientific">Arcanobacterium buesumense</name>
    <dbReference type="NCBI Taxonomy" id="2722751"/>
    <lineage>
        <taxon>Bacteria</taxon>
        <taxon>Bacillati</taxon>
        <taxon>Actinomycetota</taxon>
        <taxon>Actinomycetes</taxon>
        <taxon>Actinomycetales</taxon>
        <taxon>Actinomycetaceae</taxon>
        <taxon>Arcanobacterium</taxon>
    </lineage>
</organism>
<evidence type="ECO:0000313" key="10">
    <source>
        <dbReference type="Proteomes" id="UP000502298"/>
    </source>
</evidence>
<dbReference type="KEGG" id="arca:HC352_00675"/>
<evidence type="ECO:0000256" key="1">
    <source>
        <dbReference type="ARBA" id="ARBA00004651"/>
    </source>
</evidence>
<accession>A0A6H2EHY8</accession>
<evidence type="ECO:0000256" key="7">
    <source>
        <dbReference type="SAM" id="Phobius"/>
    </source>
</evidence>
<protein>
    <submittedName>
        <fullName evidence="9">DedA family protein</fullName>
    </submittedName>
</protein>
<dbReference type="PANTHER" id="PTHR42709">
    <property type="entry name" value="ALKALINE PHOSPHATASE LIKE PROTEIN"/>
    <property type="match status" value="1"/>
</dbReference>
<reference evidence="9 10" key="1">
    <citation type="submission" date="2020-03" db="EMBL/GenBank/DDBJ databases">
        <title>Complete genome of Arcanobacterium buesumensis sp. nov. strain 2701.</title>
        <authorList>
            <person name="Borowiak M."/>
            <person name="Alssahen M."/>
            <person name="Laemmler C."/>
            <person name="Malorny B."/>
            <person name="Hassan A."/>
            <person name="Prenger-Berninghoff E."/>
            <person name="Ploetz M."/>
            <person name="Abdulmawjood A."/>
        </authorList>
    </citation>
    <scope>NUCLEOTIDE SEQUENCE [LARGE SCALE GENOMIC DNA]</scope>
    <source>
        <strain evidence="9 10">2701</strain>
    </source>
</reference>
<dbReference type="RefSeq" id="WP_168917120.1">
    <property type="nucleotide sequence ID" value="NZ_CP050804.1"/>
</dbReference>
<feature type="transmembrane region" description="Helical" evidence="7">
    <location>
        <begin position="164"/>
        <end position="187"/>
    </location>
</feature>
<keyword evidence="6 7" id="KW-0472">Membrane</keyword>
<keyword evidence="5 7" id="KW-1133">Transmembrane helix</keyword>
<dbReference type="GO" id="GO:0005886">
    <property type="term" value="C:plasma membrane"/>
    <property type="evidence" value="ECO:0007669"/>
    <property type="project" value="UniProtKB-SubCell"/>
</dbReference>
<comment type="similarity">
    <text evidence="2">Belongs to the DedA family.</text>
</comment>
<evidence type="ECO:0000256" key="4">
    <source>
        <dbReference type="ARBA" id="ARBA00022692"/>
    </source>
</evidence>
<dbReference type="Pfam" id="PF09335">
    <property type="entry name" value="VTT_dom"/>
    <property type="match status" value="1"/>
</dbReference>
<keyword evidence="3" id="KW-1003">Cell membrane</keyword>
<feature type="transmembrane region" description="Helical" evidence="7">
    <location>
        <begin position="199"/>
        <end position="218"/>
    </location>
</feature>
<evidence type="ECO:0000256" key="2">
    <source>
        <dbReference type="ARBA" id="ARBA00010792"/>
    </source>
</evidence>
<evidence type="ECO:0000256" key="3">
    <source>
        <dbReference type="ARBA" id="ARBA00022475"/>
    </source>
</evidence>
<keyword evidence="4 7" id="KW-0812">Transmembrane</keyword>
<feature type="domain" description="VTT" evidence="8">
    <location>
        <begin position="56"/>
        <end position="183"/>
    </location>
</feature>